<dbReference type="InterPro" id="IPR027839">
    <property type="entry name" value="DUF4432"/>
</dbReference>
<dbReference type="Pfam" id="PF14486">
    <property type="entry name" value="DUF4432"/>
    <property type="match status" value="1"/>
</dbReference>
<name>A0A508WV07_9HYPH</name>
<dbReference type="InterPro" id="IPR014718">
    <property type="entry name" value="GH-type_carb-bd"/>
</dbReference>
<evidence type="ECO:0000313" key="3">
    <source>
        <dbReference type="Proteomes" id="UP001190825"/>
    </source>
</evidence>
<reference evidence="1 3" key="2">
    <citation type="journal article" date="2018" name="FEMS Microbiol. Ecol.">
        <title>Co-invading symbiotic mutualists of Medicago polymorpha retain high ancestral diversity and contain diverse accessory genomes.</title>
        <authorList>
            <person name="Porter S.S."/>
            <person name="Faber-Hammond J.J."/>
            <person name="Friesen M.L."/>
        </authorList>
    </citation>
    <scope>NUCLEOTIDE SEQUENCE [LARGE SCALE GENOMIC DNA]</scope>
    <source>
        <strain evidence="1 3">Str16</strain>
    </source>
</reference>
<reference evidence="1" key="1">
    <citation type="submission" date="2017-04" db="EMBL/GenBank/DDBJ databases">
        <authorList>
            <person name="Porter S."/>
            <person name="Friesen M.L."/>
            <person name="Faber-Hammond J."/>
        </authorList>
    </citation>
    <scope>NUCLEOTIDE SEQUENCE</scope>
    <source>
        <strain evidence="1">Str16</strain>
    </source>
</reference>
<evidence type="ECO:0000313" key="1">
    <source>
        <dbReference type="EMBL" id="PLT99530.1"/>
    </source>
</evidence>
<keyword evidence="3" id="KW-1185">Reference proteome</keyword>
<sequence>MLSIATFAYWLGSEATTIMALPPDSGSVSGGEMRTILNVADAASHLVLDPSSALDIAAFLVDGVDLSPRAAIPSDGDPRIERALAGFLFTCGPDHIRHPEPVEARPGASYPLHGSLAGTPVSRAEMGGAGDFCTAVTEVDLACGGRAAIERLWQTDAAQRGVTLADRVVNTGTSAFAPMMMYHMNIAGRLLGDETRIESPSLDSGSLPWRFGEGESAHFCRPAVAREGWSEVTLAAMPGLAGGALCVRFRTDTLPFLQMWRCQRGGADVVSIEPASHRLARRPELTANGEFDLLQPGQSRGFSLSFAVS</sequence>
<proteinExistence type="predicted"/>
<organism evidence="2">
    <name type="scientific">Sinorhizobium medicae</name>
    <dbReference type="NCBI Taxonomy" id="110321"/>
    <lineage>
        <taxon>Bacteria</taxon>
        <taxon>Pseudomonadati</taxon>
        <taxon>Pseudomonadota</taxon>
        <taxon>Alphaproteobacteria</taxon>
        <taxon>Hyphomicrobiales</taxon>
        <taxon>Rhizobiaceae</taxon>
        <taxon>Sinorhizobium/Ensifer group</taxon>
        <taxon>Sinorhizobium</taxon>
    </lineage>
</organism>
<reference evidence="2" key="3">
    <citation type="submission" date="2019-06" db="EMBL/GenBank/DDBJ databases">
        <authorList>
            <person name="Le Quere A."/>
            <person name="Colella S."/>
        </authorList>
    </citation>
    <scope>NUCLEOTIDE SEQUENCE</scope>
    <source>
        <strain evidence="2">EmedicaeMD41</strain>
    </source>
</reference>
<dbReference type="Gene3D" id="2.70.98.10">
    <property type="match status" value="1"/>
</dbReference>
<gene>
    <name evidence="1" type="ORF">BMJ33_21645</name>
    <name evidence="2" type="ORF">EMEDMD4_270002</name>
</gene>
<dbReference type="Proteomes" id="UP000507954">
    <property type="component" value="Unassembled WGS sequence"/>
</dbReference>
<dbReference type="Proteomes" id="UP001190825">
    <property type="component" value="Unassembled WGS sequence"/>
</dbReference>
<dbReference type="AlphaFoldDB" id="A0A508WV07"/>
<accession>A0A508WV07</accession>
<dbReference type="GO" id="GO:0030246">
    <property type="term" value="F:carbohydrate binding"/>
    <property type="evidence" value="ECO:0007669"/>
    <property type="project" value="InterPro"/>
</dbReference>
<dbReference type="OMA" id="TCGPDHI"/>
<protein>
    <submittedName>
        <fullName evidence="1">DUF4432 domain-containing protein</fullName>
    </submittedName>
</protein>
<dbReference type="EMBL" id="CABFNB010000092">
    <property type="protein sequence ID" value="VTZ61226.1"/>
    <property type="molecule type" value="Genomic_DNA"/>
</dbReference>
<dbReference type="EMBL" id="NBUC01000110">
    <property type="protein sequence ID" value="PLT99530.1"/>
    <property type="molecule type" value="Genomic_DNA"/>
</dbReference>
<evidence type="ECO:0000313" key="2">
    <source>
        <dbReference type="EMBL" id="VTZ61226.1"/>
    </source>
</evidence>